<reference evidence="3" key="1">
    <citation type="submission" date="2018-02" db="EMBL/GenBank/DDBJ databases">
        <authorList>
            <person name="Kim S.-K."/>
            <person name="Jung H.-I."/>
            <person name="Lee S.-W."/>
        </authorList>
    </citation>
    <scope>NUCLEOTIDE SEQUENCE</scope>
    <source>
        <strain evidence="3">SK3146</strain>
    </source>
</reference>
<dbReference type="RefSeq" id="WP_249864337.1">
    <property type="nucleotide sequence ID" value="NZ_CP027059.1"/>
</dbReference>
<dbReference type="Pfam" id="PF13472">
    <property type="entry name" value="Lipase_GDSL_2"/>
    <property type="match status" value="1"/>
</dbReference>
<name>A0ABY4RK03_9BACL</name>
<evidence type="ECO:0000313" key="4">
    <source>
        <dbReference type="Proteomes" id="UP001057134"/>
    </source>
</evidence>
<dbReference type="InterPro" id="IPR029058">
    <property type="entry name" value="AB_hydrolase_fold"/>
</dbReference>
<dbReference type="Pfam" id="PF00561">
    <property type="entry name" value="Abhydrolase_1"/>
    <property type="match status" value="1"/>
</dbReference>
<accession>A0ABY4RK03</accession>
<proteinExistence type="predicted"/>
<dbReference type="Gene3D" id="3.40.50.1110">
    <property type="entry name" value="SGNH hydrolase"/>
    <property type="match status" value="1"/>
</dbReference>
<dbReference type="InterPro" id="IPR013830">
    <property type="entry name" value="SGNH_hydro"/>
</dbReference>
<keyword evidence="3" id="KW-0378">Hydrolase</keyword>
<dbReference type="PANTHER" id="PTHR30383">
    <property type="entry name" value="THIOESTERASE 1/PROTEASE 1/LYSOPHOSPHOLIPASE L1"/>
    <property type="match status" value="1"/>
</dbReference>
<dbReference type="GO" id="GO:0016787">
    <property type="term" value="F:hydrolase activity"/>
    <property type="evidence" value="ECO:0007669"/>
    <property type="project" value="UniProtKB-KW"/>
</dbReference>
<organism evidence="3 4">
    <name type="scientific">Paenibacillus konkukensis</name>
    <dbReference type="NCBI Taxonomy" id="2020716"/>
    <lineage>
        <taxon>Bacteria</taxon>
        <taxon>Bacillati</taxon>
        <taxon>Bacillota</taxon>
        <taxon>Bacilli</taxon>
        <taxon>Bacillales</taxon>
        <taxon>Paenibacillaceae</taxon>
        <taxon>Paenibacillus</taxon>
    </lineage>
</organism>
<dbReference type="CDD" id="cd01834">
    <property type="entry name" value="SGNH_hydrolase_like_2"/>
    <property type="match status" value="1"/>
</dbReference>
<reference evidence="3" key="2">
    <citation type="journal article" date="2021" name="J Anim Sci Technol">
        <title>Complete genome sequence of Paenibacillus konkukensis sp. nov. SK3146 as a potential probiotic strain.</title>
        <authorList>
            <person name="Jung H.I."/>
            <person name="Park S."/>
            <person name="Niu K.M."/>
            <person name="Lee S.W."/>
            <person name="Kothari D."/>
            <person name="Yi K.J."/>
            <person name="Kim S.K."/>
        </authorList>
    </citation>
    <scope>NUCLEOTIDE SEQUENCE</scope>
    <source>
        <strain evidence="3">SK3146</strain>
    </source>
</reference>
<dbReference type="InterPro" id="IPR051532">
    <property type="entry name" value="Ester_Hydrolysis_Enzymes"/>
</dbReference>
<protein>
    <submittedName>
        <fullName evidence="3">Alpha/beta hydrolase family protein</fullName>
    </submittedName>
</protein>
<dbReference type="EMBL" id="CP027059">
    <property type="protein sequence ID" value="UQZ82165.1"/>
    <property type="molecule type" value="Genomic_DNA"/>
</dbReference>
<evidence type="ECO:0000259" key="1">
    <source>
        <dbReference type="Pfam" id="PF00561"/>
    </source>
</evidence>
<evidence type="ECO:0000313" key="3">
    <source>
        <dbReference type="EMBL" id="UQZ82165.1"/>
    </source>
</evidence>
<dbReference type="PANTHER" id="PTHR30383:SF5">
    <property type="entry name" value="SGNH HYDROLASE-TYPE ESTERASE DOMAIN-CONTAINING PROTEIN"/>
    <property type="match status" value="1"/>
</dbReference>
<feature type="domain" description="AB hydrolase-1" evidence="1">
    <location>
        <begin position="396"/>
        <end position="453"/>
    </location>
</feature>
<evidence type="ECO:0000259" key="2">
    <source>
        <dbReference type="Pfam" id="PF13472"/>
    </source>
</evidence>
<keyword evidence="4" id="KW-1185">Reference proteome</keyword>
<sequence length="565" mass="63134">MGTMFQRNADVPRSLTVAFLGDSITDNGRYIALMHAYFSEHMPDRDVRLINLGVSSETASGLSEPDHPFPRPCVHERLEAALQASRPDWVVVCYGMNDGIYHPFSEERFAAYKDGMSRLIAQIRGSGAQAIVMTPPPFDVRSVRGEVVSGSSDEGEMPQHLPSYSWKQPYASYDDVLKRYAEWCLSLGEEADAVVNIRDPLLRDMKKMREQDPEYSSGDGIHPNPRGHWVIAKTLLGRLFNITLERMPEHALLADAELPEWFALTLRRHRLLGAAWKEHVGHTNPNKAADALPLAEAMKQGEELQRRIVALAAEYHRMTDTKVSEWSGYPRTDFTVHGREAIVIAPHVPAAGRPWIWRTEFFGAFDYADRALLAQGWHIAYCRLSHMYGCPGAVERMERFREQVRERFALAPQAALFGFSRGGLYAVHYAAAHPERVLALYLDAPVLDIRSWPGGLGQGPGSAAEWEDCLAVYGLTEQTAPQFDGNPLDRLRLIAEAGIPILLISGDQDVEVPMEENAALMAYRMLELGGKTTLIVKPGGGHHPHSLEQPQPIVDFITEAWNGRV</sequence>
<dbReference type="InterPro" id="IPR000073">
    <property type="entry name" value="AB_hydrolase_1"/>
</dbReference>
<dbReference type="SUPFAM" id="SSF52266">
    <property type="entry name" value="SGNH hydrolase"/>
    <property type="match status" value="1"/>
</dbReference>
<dbReference type="InterPro" id="IPR036514">
    <property type="entry name" value="SGNH_hydro_sf"/>
</dbReference>
<dbReference type="Gene3D" id="3.40.50.1820">
    <property type="entry name" value="alpha/beta hydrolase"/>
    <property type="match status" value="1"/>
</dbReference>
<dbReference type="Proteomes" id="UP001057134">
    <property type="component" value="Chromosome"/>
</dbReference>
<dbReference type="SUPFAM" id="SSF53474">
    <property type="entry name" value="alpha/beta-Hydrolases"/>
    <property type="match status" value="1"/>
</dbReference>
<gene>
    <name evidence="3" type="ORF">SK3146_01322</name>
</gene>
<feature type="domain" description="SGNH hydrolase-type esterase" evidence="2">
    <location>
        <begin position="19"/>
        <end position="229"/>
    </location>
</feature>